<dbReference type="STRING" id="588932.DA69_04120"/>
<dbReference type="Proteomes" id="UP000077603">
    <property type="component" value="Chromosome"/>
</dbReference>
<organism evidence="2 3">
    <name type="scientific">Brevundimonas naejangsanensis</name>
    <dbReference type="NCBI Taxonomy" id="588932"/>
    <lineage>
        <taxon>Bacteria</taxon>
        <taxon>Pseudomonadati</taxon>
        <taxon>Pseudomonadota</taxon>
        <taxon>Alphaproteobacteria</taxon>
        <taxon>Caulobacterales</taxon>
        <taxon>Caulobacteraceae</taxon>
        <taxon>Brevundimonas</taxon>
    </lineage>
</organism>
<dbReference type="RefSeq" id="WP_025977330.1">
    <property type="nucleotide sequence ID" value="NZ_CP015614.1"/>
</dbReference>
<evidence type="ECO:0000313" key="3">
    <source>
        <dbReference type="Proteomes" id="UP000077603"/>
    </source>
</evidence>
<evidence type="ECO:0000313" key="2">
    <source>
        <dbReference type="EMBL" id="ANF54003.1"/>
    </source>
</evidence>
<dbReference type="EMBL" id="CP015614">
    <property type="protein sequence ID" value="ANF54003.1"/>
    <property type="molecule type" value="Genomic_DNA"/>
</dbReference>
<gene>
    <name evidence="2" type="ORF">DA69_04120</name>
</gene>
<protein>
    <submittedName>
        <fullName evidence="2">DUF378 domain-containing protein</fullName>
    </submittedName>
</protein>
<dbReference type="InterPro" id="IPR007211">
    <property type="entry name" value="DUF378"/>
</dbReference>
<evidence type="ECO:0000256" key="1">
    <source>
        <dbReference type="SAM" id="Phobius"/>
    </source>
</evidence>
<name>A0A172Y466_9CAUL</name>
<keyword evidence="1" id="KW-0812">Transmembrane</keyword>
<keyword evidence="1" id="KW-1133">Transmembrane helix</keyword>
<keyword evidence="3" id="KW-1185">Reference proteome</keyword>
<accession>A0A172Y466</accession>
<dbReference type="Pfam" id="PF04070">
    <property type="entry name" value="DUF378"/>
    <property type="match status" value="1"/>
</dbReference>
<dbReference type="OrthoDB" id="9812136at2"/>
<dbReference type="PANTHER" id="PTHR37304">
    <property type="entry name" value="MEMBRANE PROTEIN-RELATED"/>
    <property type="match status" value="1"/>
</dbReference>
<sequence length="78" mass="8211">MKAVNLVTLLLVIIGAVNWGLVGAFDFNLVSALFGDGSAVARGVYVLVGLSGLWQLALFVRALQIDEPRAEAGGRLAR</sequence>
<feature type="transmembrane region" description="Helical" evidence="1">
    <location>
        <begin position="40"/>
        <end position="60"/>
    </location>
</feature>
<reference evidence="2 3" key="1">
    <citation type="journal article" date="2014" name="Genome Announc.">
        <title>Genome Sequence of a Promising Hydrogen-Producing Facultative Anaerobic Bacterium, Brevundimonas naejangsanensis Strain B1.</title>
        <authorList>
            <person name="Su H."/>
            <person name="Zhang T."/>
            <person name="Bao M."/>
            <person name="Jiang Y."/>
            <person name="Wang Y."/>
            <person name="Tan T."/>
        </authorList>
    </citation>
    <scope>NUCLEOTIDE SEQUENCE [LARGE SCALE GENOMIC DNA]</scope>
    <source>
        <strain evidence="2 3">B1</strain>
    </source>
</reference>
<dbReference type="KEGG" id="bne:DA69_04120"/>
<dbReference type="eggNOG" id="COG2155">
    <property type="taxonomic scope" value="Bacteria"/>
</dbReference>
<dbReference type="PANTHER" id="PTHR37304:SF1">
    <property type="entry name" value="MEMBRANE PROTEIN"/>
    <property type="match status" value="1"/>
</dbReference>
<keyword evidence="1" id="KW-0472">Membrane</keyword>
<dbReference type="AlphaFoldDB" id="A0A172Y466"/>
<proteinExistence type="predicted"/>